<dbReference type="OrthoDB" id="439902at2759"/>
<dbReference type="AlphaFoldDB" id="A0A1Q9CID4"/>
<dbReference type="EMBL" id="LSRX01001173">
    <property type="protein sequence ID" value="OLP82692.1"/>
    <property type="molecule type" value="Genomic_DNA"/>
</dbReference>
<evidence type="ECO:0000256" key="1">
    <source>
        <dbReference type="SAM" id="Coils"/>
    </source>
</evidence>
<name>A0A1Q9CID4_SYMMI</name>
<comment type="caution">
    <text evidence="3">The sequence shown here is derived from an EMBL/GenBank/DDBJ whole genome shotgun (WGS) entry which is preliminary data.</text>
</comment>
<sequence>MARKPSFIRTPGRTSPDEGRGSQKETALQQGAQCQGKVAIMLSITKLLATGKLQLHITGQRFPQADEVVVIQPWFNLLAAAIWQSERDRGSIQTSLQDSREEDPQPMFAALSLRQPPRQCQYRNTASKLSGAAVASAKTAGAGRCSGSFGGDCVACGFGTLAPAGSRREEGESFGEFIAEHGSFVAVRRGVRALRGQSFQQAAVCGCSTLLVAAVKTGKCREHVQPLAEQLPGGLMSWFVRSRVKENRMQRERCAADFLRRRADAEALLRRREAAFARCEGRRGPVQRAQVAWLTHRTLAAWRSWLAAEKAERHFTQLMDELRQEEERFQNEQKELAAVQEGVAAEIRWLRRLCAARRLRQHVAAEQTLLWLERIDAWRLAQEALRSWLRFQLLTADVGIRVALIVFEQGLLSRSSFASQAAGRVQLTWHFAAQHDVLCALWAWHASAGKRRRTRQRLEPLSQWILCLVEISLSRSELEAKEAELSRYQAAARRAKLLSYGSWRSQHSSERRLGSRLSVWAMLPWGTLSGALGAVVEVPMLERPPAVAAGGVGSETRARSWQTPPLPSHAPRLVGLVQAQVARACGLERAEATEAASVHRHRTAAIIGGCWQSYQTWWLLQIVVSWHRAAQNCGHHCASEQLEQEMQSSLAEAARVRGQLDRQREALAAQSYLRKSERSQLEAELADTQQAPGFEAAQKWQEDFIASYETPHKSGTAGTGIADRGLATLELEAVSETGVEPSDVSVLPRQTADSQDLERELLEIQARLPVLNKSASEYRYHVIQVLPARFAMPGEWFFSTSCGAWPKKCSSRAGVPGVPTARKG</sequence>
<keyword evidence="1" id="KW-0175">Coiled coil</keyword>
<organism evidence="3 4">
    <name type="scientific">Symbiodinium microadriaticum</name>
    <name type="common">Dinoflagellate</name>
    <name type="synonym">Zooxanthella microadriatica</name>
    <dbReference type="NCBI Taxonomy" id="2951"/>
    <lineage>
        <taxon>Eukaryota</taxon>
        <taxon>Sar</taxon>
        <taxon>Alveolata</taxon>
        <taxon>Dinophyceae</taxon>
        <taxon>Suessiales</taxon>
        <taxon>Symbiodiniaceae</taxon>
        <taxon>Symbiodinium</taxon>
    </lineage>
</organism>
<evidence type="ECO:0000313" key="3">
    <source>
        <dbReference type="EMBL" id="OLP82692.1"/>
    </source>
</evidence>
<protein>
    <submittedName>
        <fullName evidence="3">Uncharacterized protein</fullName>
    </submittedName>
</protein>
<dbReference type="Proteomes" id="UP000186817">
    <property type="component" value="Unassembled WGS sequence"/>
</dbReference>
<proteinExistence type="predicted"/>
<feature type="region of interest" description="Disordered" evidence="2">
    <location>
        <begin position="1"/>
        <end position="25"/>
    </location>
</feature>
<accession>A0A1Q9CID4</accession>
<feature type="coiled-coil region" evidence="1">
    <location>
        <begin position="308"/>
        <end position="342"/>
    </location>
</feature>
<gene>
    <name evidence="3" type="ORF">AK812_SmicGene36621</name>
</gene>
<evidence type="ECO:0000256" key="2">
    <source>
        <dbReference type="SAM" id="MobiDB-lite"/>
    </source>
</evidence>
<evidence type="ECO:0000313" key="4">
    <source>
        <dbReference type="Proteomes" id="UP000186817"/>
    </source>
</evidence>
<reference evidence="3 4" key="1">
    <citation type="submission" date="2016-02" db="EMBL/GenBank/DDBJ databases">
        <title>Genome analysis of coral dinoflagellate symbionts highlights evolutionary adaptations to a symbiotic lifestyle.</title>
        <authorList>
            <person name="Aranda M."/>
            <person name="Li Y."/>
            <person name="Liew Y.J."/>
            <person name="Baumgarten S."/>
            <person name="Simakov O."/>
            <person name="Wilson M."/>
            <person name="Piel J."/>
            <person name="Ashoor H."/>
            <person name="Bougouffa S."/>
            <person name="Bajic V.B."/>
            <person name="Ryu T."/>
            <person name="Ravasi T."/>
            <person name="Bayer T."/>
            <person name="Micklem G."/>
            <person name="Kim H."/>
            <person name="Bhak J."/>
            <person name="Lajeunesse T.C."/>
            <person name="Voolstra C.R."/>
        </authorList>
    </citation>
    <scope>NUCLEOTIDE SEQUENCE [LARGE SCALE GENOMIC DNA]</scope>
    <source>
        <strain evidence="3 4">CCMP2467</strain>
    </source>
</reference>
<feature type="coiled-coil region" evidence="1">
    <location>
        <begin position="471"/>
        <end position="498"/>
    </location>
</feature>
<keyword evidence="4" id="KW-1185">Reference proteome</keyword>